<accession>A0ABW0S4K5</accession>
<organism evidence="2 3">
    <name type="scientific">Massilia aerilata</name>
    <dbReference type="NCBI Taxonomy" id="453817"/>
    <lineage>
        <taxon>Bacteria</taxon>
        <taxon>Pseudomonadati</taxon>
        <taxon>Pseudomonadota</taxon>
        <taxon>Betaproteobacteria</taxon>
        <taxon>Burkholderiales</taxon>
        <taxon>Oxalobacteraceae</taxon>
        <taxon>Telluria group</taxon>
        <taxon>Massilia</taxon>
    </lineage>
</organism>
<proteinExistence type="predicted"/>
<protein>
    <submittedName>
        <fullName evidence="2">Zf-HC2 domain-containing protein</fullName>
    </submittedName>
</protein>
<evidence type="ECO:0000259" key="1">
    <source>
        <dbReference type="Pfam" id="PF13490"/>
    </source>
</evidence>
<sequence>MTEIEAQDALPWLINGTLDSEDAERLRAHLGSCARCREEFELLLAVRVAGPGSAPACDVERAFARMLPRLEPAAGPLAPAAPAGLLERWRARLAANDRSWLRHAVALQAGLIAVLALLLVRPDRLQDSAYRGLGAAAPVSSGIVVVFRPETPERELRRIVRDSGGHLAGGPTAGDAWLVDGADTKAVLARLRAEPAVVLAEALAAEQQP</sequence>
<reference evidence="3" key="1">
    <citation type="journal article" date="2019" name="Int. J. Syst. Evol. Microbiol.">
        <title>The Global Catalogue of Microorganisms (GCM) 10K type strain sequencing project: providing services to taxonomists for standard genome sequencing and annotation.</title>
        <authorList>
            <consortium name="The Broad Institute Genomics Platform"/>
            <consortium name="The Broad Institute Genome Sequencing Center for Infectious Disease"/>
            <person name="Wu L."/>
            <person name="Ma J."/>
        </authorList>
    </citation>
    <scope>NUCLEOTIDE SEQUENCE [LARGE SCALE GENOMIC DNA]</scope>
    <source>
        <strain evidence="3">CGMCC 4.5798</strain>
    </source>
</reference>
<evidence type="ECO:0000313" key="3">
    <source>
        <dbReference type="Proteomes" id="UP001596086"/>
    </source>
</evidence>
<dbReference type="InterPro" id="IPR027383">
    <property type="entry name" value="Znf_put"/>
</dbReference>
<evidence type="ECO:0000313" key="2">
    <source>
        <dbReference type="EMBL" id="MFC5550900.1"/>
    </source>
</evidence>
<feature type="domain" description="Putative zinc-finger" evidence="1">
    <location>
        <begin position="5"/>
        <end position="37"/>
    </location>
</feature>
<dbReference type="EMBL" id="JBHSMZ010000016">
    <property type="protein sequence ID" value="MFC5550900.1"/>
    <property type="molecule type" value="Genomic_DNA"/>
</dbReference>
<gene>
    <name evidence="2" type="ORF">ACFPO9_20480</name>
</gene>
<dbReference type="Pfam" id="PF13490">
    <property type="entry name" value="zf-HC2"/>
    <property type="match status" value="1"/>
</dbReference>
<name>A0ABW0S4K5_9BURK</name>
<comment type="caution">
    <text evidence="2">The sequence shown here is derived from an EMBL/GenBank/DDBJ whole genome shotgun (WGS) entry which is preliminary data.</text>
</comment>
<keyword evidence="3" id="KW-1185">Reference proteome</keyword>
<dbReference type="Proteomes" id="UP001596086">
    <property type="component" value="Unassembled WGS sequence"/>
</dbReference>
<dbReference type="RefSeq" id="WP_379774192.1">
    <property type="nucleotide sequence ID" value="NZ_JBHSMZ010000016.1"/>
</dbReference>